<protein>
    <submittedName>
        <fullName evidence="9">AEC family transporter</fullName>
    </submittedName>
</protein>
<feature type="transmembrane region" description="Helical" evidence="8">
    <location>
        <begin position="223"/>
        <end position="247"/>
    </location>
</feature>
<feature type="transmembrane region" description="Helical" evidence="8">
    <location>
        <begin position="6"/>
        <end position="24"/>
    </location>
</feature>
<dbReference type="Proteomes" id="UP001139179">
    <property type="component" value="Unassembled WGS sequence"/>
</dbReference>
<evidence type="ECO:0000256" key="7">
    <source>
        <dbReference type="ARBA" id="ARBA00023136"/>
    </source>
</evidence>
<reference evidence="9" key="1">
    <citation type="submission" date="2022-05" db="EMBL/GenBank/DDBJ databases">
        <title>Comparative Genomics of Spacecraft Associated Microbes.</title>
        <authorList>
            <person name="Tran M.T."/>
            <person name="Wright A."/>
            <person name="Seuylemezian A."/>
            <person name="Eisen J."/>
            <person name="Coil D."/>
        </authorList>
    </citation>
    <scope>NUCLEOTIDE SEQUENCE</scope>
    <source>
        <strain evidence="9">214.1.1</strain>
    </source>
</reference>
<feature type="transmembrane region" description="Helical" evidence="8">
    <location>
        <begin position="195"/>
        <end position="216"/>
    </location>
</feature>
<dbReference type="GO" id="GO:0005886">
    <property type="term" value="C:plasma membrane"/>
    <property type="evidence" value="ECO:0007669"/>
    <property type="project" value="UniProtKB-SubCell"/>
</dbReference>
<gene>
    <name evidence="9" type="ORF">M3202_06860</name>
</gene>
<dbReference type="Gene3D" id="1.20.1530.20">
    <property type="match status" value="2"/>
</dbReference>
<dbReference type="GO" id="GO:0055085">
    <property type="term" value="P:transmembrane transport"/>
    <property type="evidence" value="ECO:0007669"/>
    <property type="project" value="InterPro"/>
</dbReference>
<evidence type="ECO:0000313" key="9">
    <source>
        <dbReference type="EMBL" id="MCM3713800.1"/>
    </source>
</evidence>
<keyword evidence="6 8" id="KW-1133">Transmembrane helix</keyword>
<evidence type="ECO:0000256" key="3">
    <source>
        <dbReference type="ARBA" id="ARBA00022448"/>
    </source>
</evidence>
<evidence type="ECO:0000256" key="4">
    <source>
        <dbReference type="ARBA" id="ARBA00022475"/>
    </source>
</evidence>
<evidence type="ECO:0000313" key="10">
    <source>
        <dbReference type="Proteomes" id="UP001139179"/>
    </source>
</evidence>
<evidence type="ECO:0000256" key="8">
    <source>
        <dbReference type="SAM" id="Phobius"/>
    </source>
</evidence>
<dbReference type="PANTHER" id="PTHR36838:SF1">
    <property type="entry name" value="SLR1864 PROTEIN"/>
    <property type="match status" value="1"/>
</dbReference>
<keyword evidence="10" id="KW-1185">Reference proteome</keyword>
<feature type="transmembrane region" description="Helical" evidence="8">
    <location>
        <begin position="104"/>
        <end position="123"/>
    </location>
</feature>
<organism evidence="9 10">
    <name type="scientific">Halalkalibacter oceani</name>
    <dbReference type="NCBI Taxonomy" id="1653776"/>
    <lineage>
        <taxon>Bacteria</taxon>
        <taxon>Bacillati</taxon>
        <taxon>Bacillota</taxon>
        <taxon>Bacilli</taxon>
        <taxon>Bacillales</taxon>
        <taxon>Bacillaceae</taxon>
        <taxon>Halalkalibacter</taxon>
    </lineage>
</organism>
<keyword evidence="5 8" id="KW-0812">Transmembrane</keyword>
<evidence type="ECO:0000256" key="2">
    <source>
        <dbReference type="ARBA" id="ARBA00010145"/>
    </source>
</evidence>
<accession>A0A9X2DQ34</accession>
<feature type="transmembrane region" description="Helical" evidence="8">
    <location>
        <begin position="67"/>
        <end position="92"/>
    </location>
</feature>
<feature type="transmembrane region" description="Helical" evidence="8">
    <location>
        <begin position="259"/>
        <end position="279"/>
    </location>
</feature>
<feature type="transmembrane region" description="Helical" evidence="8">
    <location>
        <begin position="286"/>
        <end position="308"/>
    </location>
</feature>
<evidence type="ECO:0000256" key="6">
    <source>
        <dbReference type="ARBA" id="ARBA00022989"/>
    </source>
</evidence>
<dbReference type="Pfam" id="PF03547">
    <property type="entry name" value="Mem_trans"/>
    <property type="match status" value="1"/>
</dbReference>
<keyword evidence="3" id="KW-0813">Transport</keyword>
<keyword evidence="7 8" id="KW-0472">Membrane</keyword>
<name>A0A9X2DQ34_9BACI</name>
<comment type="similarity">
    <text evidence="2">Belongs to the auxin efflux carrier (TC 2.A.69) family.</text>
</comment>
<evidence type="ECO:0000256" key="1">
    <source>
        <dbReference type="ARBA" id="ARBA00004651"/>
    </source>
</evidence>
<dbReference type="InterPro" id="IPR004776">
    <property type="entry name" value="Mem_transp_PIN-like"/>
</dbReference>
<comment type="caution">
    <text evidence="9">The sequence shown here is derived from an EMBL/GenBank/DDBJ whole genome shotgun (WGS) entry which is preliminary data.</text>
</comment>
<feature type="transmembrane region" description="Helical" evidence="8">
    <location>
        <begin position="163"/>
        <end position="183"/>
    </location>
</feature>
<dbReference type="RefSeq" id="WP_251222593.1">
    <property type="nucleotide sequence ID" value="NZ_JAMBOL010000003.1"/>
</dbReference>
<proteinExistence type="inferred from homology"/>
<keyword evidence="4" id="KW-1003">Cell membrane</keyword>
<sequence>MDITIILTSISLMAIIILIGVLIGSRLAVTLEAKQLLMTIIVNVAVPAIIFNGIFNTEITNELLADMLTIFLLSVSLNTIGILLGWGAAYLFGFRSLEAKKLAVLAGIGNTGFIGIPLCAQIFGPVGGLLAAIFDSALDVVTFSLVIMLLQQGRVFSFRQLKALVNIPFIAIMIGLTMAMINYQPPAVAKDLAGFLANLAAPLAMIYIGLLIPGFLRNKQRKVAARFVTASVTMKLVVIPLVLIGLLQTLSISDLLKQITYIQVAMPTFMLATVLIARYTNDEESAVVTTVYSTLLSLVSIPVVIYIANLL</sequence>
<evidence type="ECO:0000256" key="5">
    <source>
        <dbReference type="ARBA" id="ARBA00022692"/>
    </source>
</evidence>
<dbReference type="EMBL" id="JAMBOL010000003">
    <property type="protein sequence ID" value="MCM3713800.1"/>
    <property type="molecule type" value="Genomic_DNA"/>
</dbReference>
<feature type="transmembrane region" description="Helical" evidence="8">
    <location>
        <begin position="129"/>
        <end position="151"/>
    </location>
</feature>
<feature type="transmembrane region" description="Helical" evidence="8">
    <location>
        <begin position="36"/>
        <end position="55"/>
    </location>
</feature>
<dbReference type="AlphaFoldDB" id="A0A9X2DQ34"/>
<dbReference type="PANTHER" id="PTHR36838">
    <property type="entry name" value="AUXIN EFFLUX CARRIER FAMILY PROTEIN"/>
    <property type="match status" value="1"/>
</dbReference>
<comment type="subcellular location">
    <subcellularLocation>
        <location evidence="1">Cell membrane</location>
        <topology evidence="1">Multi-pass membrane protein</topology>
    </subcellularLocation>
</comment>
<dbReference type="InterPro" id="IPR038770">
    <property type="entry name" value="Na+/solute_symporter_sf"/>
</dbReference>